<evidence type="ECO:0000256" key="12">
    <source>
        <dbReference type="RuleBase" id="RU003465"/>
    </source>
</evidence>
<comment type="caution">
    <text evidence="15">The sequence shown here is derived from an EMBL/GenBank/DDBJ whole genome shotgun (WGS) entry which is preliminary data.</text>
</comment>
<dbReference type="EC" id="3.1.3.16" evidence="4"/>
<dbReference type="InterPro" id="IPR001932">
    <property type="entry name" value="PPM-type_phosphatase-like_dom"/>
</dbReference>
<keyword evidence="7" id="KW-0460">Magnesium</keyword>
<dbReference type="Pfam" id="PF00481">
    <property type="entry name" value="PP2C"/>
    <property type="match status" value="2"/>
</dbReference>
<evidence type="ECO:0000256" key="1">
    <source>
        <dbReference type="ARBA" id="ARBA00001936"/>
    </source>
</evidence>
<name>A0A7J6MQL7_PERCH</name>
<dbReference type="AlphaFoldDB" id="A0A7J6MQL7"/>
<dbReference type="GO" id="GO:0046872">
    <property type="term" value="F:metal ion binding"/>
    <property type="evidence" value="ECO:0007669"/>
    <property type="project" value="UniProtKB-KW"/>
</dbReference>
<dbReference type="InterPro" id="IPR036457">
    <property type="entry name" value="PPM-type-like_dom_sf"/>
</dbReference>
<reference evidence="15 16" key="1">
    <citation type="submission" date="2020-04" db="EMBL/GenBank/DDBJ databases">
        <title>Perkinsus chesapeaki whole genome sequence.</title>
        <authorList>
            <person name="Bogema D.R."/>
        </authorList>
    </citation>
    <scope>NUCLEOTIDE SEQUENCE [LARGE SCALE GENOMIC DNA]</scope>
    <source>
        <strain evidence="15">ATCC PRA-425</strain>
    </source>
</reference>
<feature type="domain" description="PPM-type phosphatase" evidence="14">
    <location>
        <begin position="1"/>
        <end position="381"/>
    </location>
</feature>
<comment type="catalytic activity">
    <reaction evidence="11">
        <text>O-phospho-L-threonyl-[protein] + H2O = L-threonyl-[protein] + phosphate</text>
        <dbReference type="Rhea" id="RHEA:47004"/>
        <dbReference type="Rhea" id="RHEA-COMP:11060"/>
        <dbReference type="Rhea" id="RHEA-COMP:11605"/>
        <dbReference type="ChEBI" id="CHEBI:15377"/>
        <dbReference type="ChEBI" id="CHEBI:30013"/>
        <dbReference type="ChEBI" id="CHEBI:43474"/>
        <dbReference type="ChEBI" id="CHEBI:61977"/>
        <dbReference type="EC" id="3.1.3.16"/>
    </reaction>
</comment>
<evidence type="ECO:0000256" key="3">
    <source>
        <dbReference type="ARBA" id="ARBA00006702"/>
    </source>
</evidence>
<dbReference type="Gene3D" id="3.60.40.10">
    <property type="entry name" value="PPM-type phosphatase domain"/>
    <property type="match status" value="1"/>
</dbReference>
<dbReference type="EMBL" id="JAAPAO010000079">
    <property type="protein sequence ID" value="KAF4673627.1"/>
    <property type="molecule type" value="Genomic_DNA"/>
</dbReference>
<evidence type="ECO:0000256" key="13">
    <source>
        <dbReference type="SAM" id="MobiDB-lite"/>
    </source>
</evidence>
<dbReference type="Proteomes" id="UP000591131">
    <property type="component" value="Unassembled WGS sequence"/>
</dbReference>
<proteinExistence type="inferred from homology"/>
<evidence type="ECO:0000313" key="15">
    <source>
        <dbReference type="EMBL" id="KAF4673627.1"/>
    </source>
</evidence>
<feature type="compositionally biased region" description="Basic residues" evidence="13">
    <location>
        <begin position="86"/>
        <end position="95"/>
    </location>
</feature>
<evidence type="ECO:0000256" key="4">
    <source>
        <dbReference type="ARBA" id="ARBA00013081"/>
    </source>
</evidence>
<feature type="compositionally biased region" description="Basic and acidic residues" evidence="13">
    <location>
        <begin position="411"/>
        <end position="421"/>
    </location>
</feature>
<evidence type="ECO:0000259" key="14">
    <source>
        <dbReference type="PROSITE" id="PS51746"/>
    </source>
</evidence>
<dbReference type="PANTHER" id="PTHR13832">
    <property type="entry name" value="PROTEIN PHOSPHATASE 2C"/>
    <property type="match status" value="1"/>
</dbReference>
<dbReference type="SUPFAM" id="SSF81606">
    <property type="entry name" value="PP2C-like"/>
    <property type="match status" value="1"/>
</dbReference>
<dbReference type="SMART" id="SM00332">
    <property type="entry name" value="PP2Cc"/>
    <property type="match status" value="1"/>
</dbReference>
<dbReference type="GO" id="GO:0016020">
    <property type="term" value="C:membrane"/>
    <property type="evidence" value="ECO:0007669"/>
    <property type="project" value="UniProtKB-SubCell"/>
</dbReference>
<evidence type="ECO:0000256" key="5">
    <source>
        <dbReference type="ARBA" id="ARBA00022723"/>
    </source>
</evidence>
<comment type="similarity">
    <text evidence="3 12">Belongs to the PP2C family.</text>
</comment>
<dbReference type="PANTHER" id="PTHR13832:SF803">
    <property type="entry name" value="PROTEIN PHOSPHATASE 1G"/>
    <property type="match status" value="1"/>
</dbReference>
<dbReference type="InterPro" id="IPR015655">
    <property type="entry name" value="PP2C"/>
</dbReference>
<evidence type="ECO:0000313" key="16">
    <source>
        <dbReference type="Proteomes" id="UP000591131"/>
    </source>
</evidence>
<feature type="region of interest" description="Disordered" evidence="13">
    <location>
        <begin position="63"/>
        <end position="144"/>
    </location>
</feature>
<evidence type="ECO:0000256" key="6">
    <source>
        <dbReference type="ARBA" id="ARBA00022801"/>
    </source>
</evidence>
<keyword evidence="5" id="KW-0479">Metal-binding</keyword>
<dbReference type="InterPro" id="IPR000222">
    <property type="entry name" value="PP2C_BS"/>
</dbReference>
<protein>
    <recommendedName>
        <fullName evidence="4">protein-serine/threonine phosphatase</fullName>
        <ecNumber evidence="4">3.1.3.16</ecNumber>
    </recommendedName>
</protein>
<evidence type="ECO:0000256" key="2">
    <source>
        <dbReference type="ARBA" id="ARBA00004170"/>
    </source>
</evidence>
<organism evidence="15 16">
    <name type="scientific">Perkinsus chesapeaki</name>
    <name type="common">Clam parasite</name>
    <name type="synonym">Perkinsus andrewsi</name>
    <dbReference type="NCBI Taxonomy" id="330153"/>
    <lineage>
        <taxon>Eukaryota</taxon>
        <taxon>Sar</taxon>
        <taxon>Alveolata</taxon>
        <taxon>Perkinsozoa</taxon>
        <taxon>Perkinsea</taxon>
        <taxon>Perkinsida</taxon>
        <taxon>Perkinsidae</taxon>
        <taxon>Perkinsus</taxon>
    </lineage>
</organism>
<sequence length="430" mass="47428">MQGWRDTMEDACICLLEMEPPLADTSLFAVFDGHGGSMVAKLCAQSFPLEICRHAKNELIRIKRQSEEPEGQQQEATAEEEEEGKKKHRHHHSHSKLNILRNHRKEEQQNSATDEKGGSDSIEDDESDDDEFDEDIEPTPELMEKLDFGKVLTTTYMEMDALLESTGKLTPPKDGSIENALKHLPIGNPAMAMSGIERRNMFDFTGSTAVVAVVRNGVITVANCGDSRAVLCRSGRAVELSHDHKPESPSERRRIENAGGKVMSMGPCHRIDWGLNLSRALGDFVYKRAESLPAEEQKVSPMPDIVTEEITDDDEFMVLACDGVFELLSSQDVVDFISRRLHNGEKLHTIVEALLDECCSRNPRLTQGRGTDNETCIIVSLNGMGTSSTVGHSNVTADVHFARPKSAGKKANGEEAKRDDGDSPVVDDSA</sequence>
<evidence type="ECO:0000256" key="8">
    <source>
        <dbReference type="ARBA" id="ARBA00022912"/>
    </source>
</evidence>
<evidence type="ECO:0000256" key="9">
    <source>
        <dbReference type="ARBA" id="ARBA00023211"/>
    </source>
</evidence>
<evidence type="ECO:0000256" key="11">
    <source>
        <dbReference type="ARBA" id="ARBA00048336"/>
    </source>
</evidence>
<keyword evidence="8 12" id="KW-0904">Protein phosphatase</keyword>
<keyword evidence="9" id="KW-0464">Manganese</keyword>
<dbReference type="GO" id="GO:0004722">
    <property type="term" value="F:protein serine/threonine phosphatase activity"/>
    <property type="evidence" value="ECO:0007669"/>
    <property type="project" value="UniProtKB-EC"/>
</dbReference>
<dbReference type="OrthoDB" id="10264738at2759"/>
<feature type="region of interest" description="Disordered" evidence="13">
    <location>
        <begin position="401"/>
        <end position="430"/>
    </location>
</feature>
<gene>
    <name evidence="15" type="ORF">FOL47_010304</name>
</gene>
<evidence type="ECO:0000256" key="7">
    <source>
        <dbReference type="ARBA" id="ARBA00022842"/>
    </source>
</evidence>
<evidence type="ECO:0000256" key="10">
    <source>
        <dbReference type="ARBA" id="ARBA00047761"/>
    </source>
</evidence>
<dbReference type="PROSITE" id="PS51746">
    <property type="entry name" value="PPM_2"/>
    <property type="match status" value="1"/>
</dbReference>
<feature type="compositionally biased region" description="Basic and acidic residues" evidence="13">
    <location>
        <begin position="104"/>
        <end position="118"/>
    </location>
</feature>
<feature type="compositionally biased region" description="Acidic residues" evidence="13">
    <location>
        <begin position="121"/>
        <end position="138"/>
    </location>
</feature>
<comment type="cofactor">
    <cofactor evidence="1">
        <name>Mn(2+)</name>
        <dbReference type="ChEBI" id="CHEBI:29035"/>
    </cofactor>
</comment>
<keyword evidence="16" id="KW-1185">Reference proteome</keyword>
<accession>A0A7J6MQL7</accession>
<dbReference type="CDD" id="cd00143">
    <property type="entry name" value="PP2Cc"/>
    <property type="match status" value="1"/>
</dbReference>
<dbReference type="PROSITE" id="PS01032">
    <property type="entry name" value="PPM_1"/>
    <property type="match status" value="1"/>
</dbReference>
<keyword evidence="6 12" id="KW-0378">Hydrolase</keyword>
<comment type="catalytic activity">
    <reaction evidence="10">
        <text>O-phospho-L-seryl-[protein] + H2O = L-seryl-[protein] + phosphate</text>
        <dbReference type="Rhea" id="RHEA:20629"/>
        <dbReference type="Rhea" id="RHEA-COMP:9863"/>
        <dbReference type="Rhea" id="RHEA-COMP:11604"/>
        <dbReference type="ChEBI" id="CHEBI:15377"/>
        <dbReference type="ChEBI" id="CHEBI:29999"/>
        <dbReference type="ChEBI" id="CHEBI:43474"/>
        <dbReference type="ChEBI" id="CHEBI:83421"/>
        <dbReference type="EC" id="3.1.3.16"/>
    </reaction>
</comment>
<comment type="subcellular location">
    <subcellularLocation>
        <location evidence="2">Membrane</location>
        <topology evidence="2">Peripheral membrane protein</topology>
    </subcellularLocation>
</comment>